<feature type="non-terminal residue" evidence="1">
    <location>
        <position position="1"/>
    </location>
</feature>
<proteinExistence type="predicted"/>
<dbReference type="Proteomes" id="UP000257109">
    <property type="component" value="Unassembled WGS sequence"/>
</dbReference>
<organism evidence="1 2">
    <name type="scientific">Mucuna pruriens</name>
    <name type="common">Velvet bean</name>
    <name type="synonym">Dolichos pruriens</name>
    <dbReference type="NCBI Taxonomy" id="157652"/>
    <lineage>
        <taxon>Eukaryota</taxon>
        <taxon>Viridiplantae</taxon>
        <taxon>Streptophyta</taxon>
        <taxon>Embryophyta</taxon>
        <taxon>Tracheophyta</taxon>
        <taxon>Spermatophyta</taxon>
        <taxon>Magnoliopsida</taxon>
        <taxon>eudicotyledons</taxon>
        <taxon>Gunneridae</taxon>
        <taxon>Pentapetalae</taxon>
        <taxon>rosids</taxon>
        <taxon>fabids</taxon>
        <taxon>Fabales</taxon>
        <taxon>Fabaceae</taxon>
        <taxon>Papilionoideae</taxon>
        <taxon>50 kb inversion clade</taxon>
        <taxon>NPAAA clade</taxon>
        <taxon>indigoferoid/millettioid clade</taxon>
        <taxon>Phaseoleae</taxon>
        <taxon>Mucuna</taxon>
    </lineage>
</organism>
<evidence type="ECO:0008006" key="3">
    <source>
        <dbReference type="Google" id="ProtNLM"/>
    </source>
</evidence>
<comment type="caution">
    <text evidence="1">The sequence shown here is derived from an EMBL/GenBank/DDBJ whole genome shotgun (WGS) entry which is preliminary data.</text>
</comment>
<dbReference type="AlphaFoldDB" id="A0A371G9P1"/>
<sequence>MKHPTKDHSIFRIDTIDVLVEEYMSIGTGSVDLSNFIEIPNHFQVIIANNLNREQEEMLLNALRKHKKAIGWTLADLPRINPSICMHKILLEEEARPIRQQ</sequence>
<evidence type="ECO:0000313" key="2">
    <source>
        <dbReference type="Proteomes" id="UP000257109"/>
    </source>
</evidence>
<reference evidence="1" key="1">
    <citation type="submission" date="2018-05" db="EMBL/GenBank/DDBJ databases">
        <title>Draft genome of Mucuna pruriens seed.</title>
        <authorList>
            <person name="Nnadi N.E."/>
            <person name="Vos R."/>
            <person name="Hasami M.H."/>
            <person name="Devisetty U.K."/>
            <person name="Aguiy J.C."/>
        </authorList>
    </citation>
    <scope>NUCLEOTIDE SEQUENCE [LARGE SCALE GENOMIC DNA]</scope>
    <source>
        <strain evidence="1">JCA_2017</strain>
    </source>
</reference>
<dbReference type="EMBL" id="QJKJ01006275">
    <property type="protein sequence ID" value="RDX87274.1"/>
    <property type="molecule type" value="Genomic_DNA"/>
</dbReference>
<keyword evidence="2" id="KW-1185">Reference proteome</keyword>
<name>A0A371G9P1_MUCPR</name>
<dbReference type="OrthoDB" id="778454at2759"/>
<accession>A0A371G9P1</accession>
<gene>
    <name evidence="1" type="ORF">CR513_31292</name>
</gene>
<protein>
    <recommendedName>
        <fullName evidence="3">Reverse transcriptase domain-containing protein</fullName>
    </recommendedName>
</protein>
<evidence type="ECO:0000313" key="1">
    <source>
        <dbReference type="EMBL" id="RDX87274.1"/>
    </source>
</evidence>